<comment type="similarity">
    <text evidence="1">Belongs to the bactofilin family.</text>
</comment>
<keyword evidence="3" id="KW-1185">Reference proteome</keyword>
<dbReference type="EMBL" id="MWQY01000001">
    <property type="protein sequence ID" value="ORC38271.1"/>
    <property type="molecule type" value="Genomic_DNA"/>
</dbReference>
<dbReference type="RefSeq" id="WP_083047238.1">
    <property type="nucleotide sequence ID" value="NZ_CAXXQO010000003.1"/>
</dbReference>
<comment type="caution">
    <text evidence="2">The sequence shown here is derived from an EMBL/GenBank/DDBJ whole genome shotgun (WGS) entry which is preliminary data.</text>
</comment>
<accession>A0A1Y1S2T2</accession>
<reference evidence="2 3" key="1">
    <citation type="submission" date="2017-03" db="EMBL/GenBank/DDBJ databases">
        <title>Draft Genome sequence of Marispirochaeta sp. strain JC444.</title>
        <authorList>
            <person name="Shivani Y."/>
            <person name="Subhash Y."/>
            <person name="Sasikala C."/>
            <person name="Ramana C."/>
        </authorList>
    </citation>
    <scope>NUCLEOTIDE SEQUENCE [LARGE SCALE GENOMIC DNA]</scope>
    <source>
        <strain evidence="2 3">JC444</strain>
    </source>
</reference>
<dbReference type="PANTHER" id="PTHR35024:SF4">
    <property type="entry name" value="POLYMER-FORMING CYTOSKELETAL PROTEIN"/>
    <property type="match status" value="1"/>
</dbReference>
<dbReference type="Proteomes" id="UP000192343">
    <property type="component" value="Unassembled WGS sequence"/>
</dbReference>
<proteinExistence type="inferred from homology"/>
<organism evidence="2 3">
    <name type="scientific">Marispirochaeta aestuarii</name>
    <dbReference type="NCBI Taxonomy" id="1963862"/>
    <lineage>
        <taxon>Bacteria</taxon>
        <taxon>Pseudomonadati</taxon>
        <taxon>Spirochaetota</taxon>
        <taxon>Spirochaetia</taxon>
        <taxon>Spirochaetales</taxon>
        <taxon>Spirochaetaceae</taxon>
        <taxon>Marispirochaeta</taxon>
    </lineage>
</organism>
<dbReference type="OrthoDB" id="350528at2"/>
<gene>
    <name evidence="2" type="ORF">B4O97_00505</name>
</gene>
<dbReference type="PANTHER" id="PTHR35024">
    <property type="entry name" value="HYPOTHETICAL CYTOSOLIC PROTEIN"/>
    <property type="match status" value="1"/>
</dbReference>
<dbReference type="AlphaFoldDB" id="A0A1Y1S2T2"/>
<dbReference type="STRING" id="1963862.B4O97_00505"/>
<sequence>MAIISSNRLEVPTTTLGSATSFAGDLSFTTSLRIEGRYSGKIESRGTLHIAPGAHVEADIVVGAVVVAGTVVGNITASKRLEIEATGTVIGNIKTPKLKVAEGVSFRGKCDMLEGGDAIDIFSAAPDKLKKILTHTH</sequence>
<name>A0A1Y1S2T2_9SPIO</name>
<dbReference type="InterPro" id="IPR007607">
    <property type="entry name" value="BacA/B"/>
</dbReference>
<evidence type="ECO:0000313" key="2">
    <source>
        <dbReference type="EMBL" id="ORC38271.1"/>
    </source>
</evidence>
<protein>
    <recommendedName>
        <fullName evidence="4">Cell shape determination protein CcmA</fullName>
    </recommendedName>
</protein>
<evidence type="ECO:0008006" key="4">
    <source>
        <dbReference type="Google" id="ProtNLM"/>
    </source>
</evidence>
<dbReference type="Pfam" id="PF04519">
    <property type="entry name" value="Bactofilin"/>
    <property type="match status" value="1"/>
</dbReference>
<evidence type="ECO:0000256" key="1">
    <source>
        <dbReference type="ARBA" id="ARBA00044755"/>
    </source>
</evidence>
<evidence type="ECO:0000313" key="3">
    <source>
        <dbReference type="Proteomes" id="UP000192343"/>
    </source>
</evidence>